<dbReference type="Gene3D" id="1.10.150.240">
    <property type="entry name" value="Putative phosphatase, domain 2"/>
    <property type="match status" value="1"/>
</dbReference>
<dbReference type="Pfam" id="PF00702">
    <property type="entry name" value="Hydrolase"/>
    <property type="match status" value="1"/>
</dbReference>
<gene>
    <name evidence="4" type="ORF">AB0763_00730</name>
</gene>
<protein>
    <recommendedName>
        <fullName evidence="3">(S)-2-haloacid dehalogenase</fullName>
        <ecNumber evidence="3">3.8.1.2</ecNumber>
    </recommendedName>
    <alternativeName>
        <fullName evidence="3">2-haloalkanoic acid dehalogenase</fullName>
    </alternativeName>
    <alternativeName>
        <fullName evidence="3">Halocarboxylic acid halidohydrolase</fullName>
    </alternativeName>
    <alternativeName>
        <fullName evidence="3">L-2-haloacid dehalogenase</fullName>
    </alternativeName>
</protein>
<reference evidence="4" key="1">
    <citation type="submission" date="2024-07" db="EMBL/GenBank/DDBJ databases">
        <title>Genome Analysis of a Potential Novel Vibrio Species Secreting pH- and Thermo-stable Alginate Lyase and its Application in Producing Alginate Oligosaccharides.</title>
        <authorList>
            <person name="Huang H."/>
            <person name="Bao K."/>
        </authorList>
    </citation>
    <scope>NUCLEOTIDE SEQUENCE</scope>
    <source>
        <strain evidence="4">HB236076</strain>
    </source>
</reference>
<dbReference type="InterPro" id="IPR006328">
    <property type="entry name" value="2-HAD"/>
</dbReference>
<dbReference type="EMBL" id="CP162601">
    <property type="protein sequence ID" value="XDK25211.1"/>
    <property type="molecule type" value="Genomic_DNA"/>
</dbReference>
<proteinExistence type="inferred from homology"/>
<dbReference type="InterPro" id="IPR023198">
    <property type="entry name" value="PGP-like_dom2"/>
</dbReference>
<dbReference type="AlphaFoldDB" id="A0AB39HA53"/>
<dbReference type="InterPro" id="IPR051540">
    <property type="entry name" value="S-2-haloacid_dehalogenase"/>
</dbReference>
<name>A0AB39HA53_9VIBR</name>
<comment type="catalytic activity">
    <reaction evidence="3">
        <text>an (S)-2-haloacid + H2O = a (2R)-2-hydroxycarboxylate + a halide anion + H(+)</text>
        <dbReference type="Rhea" id="RHEA:11192"/>
        <dbReference type="ChEBI" id="CHEBI:15377"/>
        <dbReference type="ChEBI" id="CHEBI:15378"/>
        <dbReference type="ChEBI" id="CHEBI:16042"/>
        <dbReference type="ChEBI" id="CHEBI:58314"/>
        <dbReference type="ChEBI" id="CHEBI:137405"/>
        <dbReference type="EC" id="3.8.1.2"/>
    </reaction>
</comment>
<dbReference type="PANTHER" id="PTHR43316">
    <property type="entry name" value="HYDROLASE, HALOACID DELAHOGENASE-RELATED"/>
    <property type="match status" value="1"/>
</dbReference>
<dbReference type="InterPro" id="IPR036412">
    <property type="entry name" value="HAD-like_sf"/>
</dbReference>
<accession>A0AB39HA53</accession>
<dbReference type="SFLD" id="SFLDS00003">
    <property type="entry name" value="Haloacid_Dehalogenase"/>
    <property type="match status" value="1"/>
</dbReference>
<dbReference type="PRINTS" id="PR00413">
    <property type="entry name" value="HADHALOGNASE"/>
</dbReference>
<organism evidence="4">
    <name type="scientific">Vibrio sp. HB236076</name>
    <dbReference type="NCBI Taxonomy" id="3232307"/>
    <lineage>
        <taxon>Bacteria</taxon>
        <taxon>Pseudomonadati</taxon>
        <taxon>Pseudomonadota</taxon>
        <taxon>Gammaproteobacteria</taxon>
        <taxon>Vibrionales</taxon>
        <taxon>Vibrionaceae</taxon>
        <taxon>Vibrio</taxon>
    </lineage>
</organism>
<dbReference type="NCBIfam" id="TIGR01428">
    <property type="entry name" value="HAD_type_II"/>
    <property type="match status" value="1"/>
</dbReference>
<sequence length="224" mass="24785">MLSKASVLAFDVYGTLIDTNGVLTLLQQFLGAAEAPRFANHWRDKQLEYSFRRGLMGAYQPFATCTRDALKETTATLGLSLNEDQQNALMKQYLQLPAFDDVKPSLQALKAQGIKLVAFSNGEASSVQGLLEYNQIEDLFSGIVSCQSIEKFKPDPEVYQYLLAQTGGDKDSTWLISSNPFDVTGARSFGLPSAWLQRDSGKVFDPWQDCQPTRVIGQLGDLVE</sequence>
<dbReference type="NCBIfam" id="TIGR01493">
    <property type="entry name" value="HAD-SF-IA-v2"/>
    <property type="match status" value="1"/>
</dbReference>
<dbReference type="SFLD" id="SFLDG01129">
    <property type="entry name" value="C1.5:_HAD__Beta-PGM__Phosphata"/>
    <property type="match status" value="1"/>
</dbReference>
<keyword evidence="2 3" id="KW-0378">Hydrolase</keyword>
<dbReference type="EC" id="3.8.1.2" evidence="3"/>
<evidence type="ECO:0000256" key="3">
    <source>
        <dbReference type="RuleBase" id="RU368077"/>
    </source>
</evidence>
<comment type="similarity">
    <text evidence="1 3">Belongs to the HAD-like hydrolase superfamily. S-2-haloalkanoic acid dehalogenase family.</text>
</comment>
<dbReference type="InterPro" id="IPR006439">
    <property type="entry name" value="HAD-SF_hydro_IA"/>
</dbReference>
<dbReference type="PANTHER" id="PTHR43316:SF3">
    <property type="entry name" value="HALOACID DEHALOGENASE, TYPE II (AFU_ORTHOLOGUE AFUA_2G07750)-RELATED"/>
    <property type="match status" value="1"/>
</dbReference>
<dbReference type="Gene3D" id="3.40.50.1000">
    <property type="entry name" value="HAD superfamily/HAD-like"/>
    <property type="match status" value="1"/>
</dbReference>
<dbReference type="RefSeq" id="WP_306101872.1">
    <property type="nucleotide sequence ID" value="NZ_CP162601.1"/>
</dbReference>
<evidence type="ECO:0000256" key="2">
    <source>
        <dbReference type="ARBA" id="ARBA00022801"/>
    </source>
</evidence>
<dbReference type="GO" id="GO:0018784">
    <property type="term" value="F:(S)-2-haloacid dehalogenase activity"/>
    <property type="evidence" value="ECO:0007669"/>
    <property type="project" value="UniProtKB-UniRule"/>
</dbReference>
<evidence type="ECO:0000256" key="1">
    <source>
        <dbReference type="ARBA" id="ARBA00008106"/>
    </source>
</evidence>
<dbReference type="CDD" id="cd02588">
    <property type="entry name" value="HAD_L2-DEX"/>
    <property type="match status" value="1"/>
</dbReference>
<comment type="function">
    <text evidence="3">Catalyzes the hydrolytic dehalogenation of small (S)-2-haloalkanoic acids to yield the corresponding (R)-2-hydroxyalkanoic acids.</text>
</comment>
<dbReference type="KEGG" id="vih:AB0763_00730"/>
<dbReference type="InterPro" id="IPR023214">
    <property type="entry name" value="HAD_sf"/>
</dbReference>
<dbReference type="SUPFAM" id="SSF56784">
    <property type="entry name" value="HAD-like"/>
    <property type="match status" value="1"/>
</dbReference>
<evidence type="ECO:0000313" key="4">
    <source>
        <dbReference type="EMBL" id="XDK25211.1"/>
    </source>
</evidence>